<dbReference type="GO" id="GO:0005886">
    <property type="term" value="C:plasma membrane"/>
    <property type="evidence" value="ECO:0007669"/>
    <property type="project" value="UniProtKB-SubCell"/>
</dbReference>
<comment type="caution">
    <text evidence="13">The sequence shown here is derived from an EMBL/GenBank/DDBJ whole genome shotgun (WGS) entry which is preliminary data.</text>
</comment>
<dbReference type="OrthoDB" id="62420at2"/>
<keyword evidence="4" id="KW-0813">Transport</keyword>
<evidence type="ECO:0000256" key="6">
    <source>
        <dbReference type="ARBA" id="ARBA00022475"/>
    </source>
</evidence>
<evidence type="ECO:0000256" key="3">
    <source>
        <dbReference type="ARBA" id="ARBA00020268"/>
    </source>
</evidence>
<reference evidence="13 14" key="1">
    <citation type="submission" date="2019-07" db="EMBL/GenBank/DDBJ databases">
        <title>Genomic Encyclopedia of Type Strains, Phase I: the one thousand microbial genomes (KMG-I) project.</title>
        <authorList>
            <person name="Kyrpides N."/>
        </authorList>
    </citation>
    <scope>NUCLEOTIDE SEQUENCE [LARGE SCALE GENOMIC DNA]</scope>
    <source>
        <strain evidence="13 14">DSM 16647</strain>
    </source>
</reference>
<dbReference type="InterPro" id="IPR050222">
    <property type="entry name" value="MATE_MdtK"/>
</dbReference>
<keyword evidence="10 12" id="KW-0472">Membrane</keyword>
<feature type="transmembrane region" description="Helical" evidence="12">
    <location>
        <begin position="91"/>
        <end position="116"/>
    </location>
</feature>
<sequence>MRMASKAEYRYLLRRQIMSLAWPAILEMISGTIVWTVDTAMIGRLSAGALSAVGLGGQLAFTVTFVFGALGVGTSAMVARYIGAGENERAGYIAGQAVLVSLILGAILGLLCNLGAVSIFRTITRDPLVASLGADYLKIVAVGVAFMVPTLVMNSALRGAGNTAIPMISAAMGNILNIIGDYALIFGNLGFPRLEVKGAAIATAFAQIAAAAVTFGYVTSGFGCIKLDIKKLSRIDLKLMGRIISLSVPASMEELSYSASRLISSIWINRLGTAAFAAHQVAVTAESMSFMPGYGFSVAASTVVGQSLGAKDEKAAETAAWEATRLSVMLMSAVGAAFFLVPGRITGLFTNIPEVGDLAARCLRIGAFEQATIAVAMTLSGALRGAGDTKSPFGVTLVTLWLVRLPLIFTVVFVLKAGLEYVWAATVIQYFIEALLMVYRFKKGYWKRIKM</sequence>
<dbReference type="GO" id="GO:0006811">
    <property type="term" value="P:monoatomic ion transport"/>
    <property type="evidence" value="ECO:0007669"/>
    <property type="project" value="UniProtKB-KW"/>
</dbReference>
<comment type="subcellular location">
    <subcellularLocation>
        <location evidence="2">Cell membrane</location>
        <topology evidence="2">Multi-pass membrane protein</topology>
    </subcellularLocation>
</comment>
<keyword evidence="5" id="KW-0050">Antiport</keyword>
<feature type="transmembrane region" description="Helical" evidence="12">
    <location>
        <begin position="136"/>
        <end position="157"/>
    </location>
</feature>
<dbReference type="PANTHER" id="PTHR43298">
    <property type="entry name" value="MULTIDRUG RESISTANCE PROTEIN NORM-RELATED"/>
    <property type="match status" value="1"/>
</dbReference>
<dbReference type="PIRSF" id="PIRSF006603">
    <property type="entry name" value="DinF"/>
    <property type="match status" value="1"/>
</dbReference>
<dbReference type="Pfam" id="PF01554">
    <property type="entry name" value="MatE"/>
    <property type="match status" value="2"/>
</dbReference>
<feature type="transmembrane region" description="Helical" evidence="12">
    <location>
        <begin position="57"/>
        <end position="79"/>
    </location>
</feature>
<evidence type="ECO:0000313" key="13">
    <source>
        <dbReference type="EMBL" id="TYP57577.1"/>
    </source>
</evidence>
<keyword evidence="6" id="KW-1003">Cell membrane</keyword>
<dbReference type="InterPro" id="IPR002528">
    <property type="entry name" value="MATE_fam"/>
</dbReference>
<accession>A0A5S5AYM6</accession>
<feature type="transmembrane region" description="Helical" evidence="12">
    <location>
        <begin position="164"/>
        <end position="187"/>
    </location>
</feature>
<evidence type="ECO:0000256" key="5">
    <source>
        <dbReference type="ARBA" id="ARBA00022449"/>
    </source>
</evidence>
<dbReference type="AlphaFoldDB" id="A0A5S5AYM6"/>
<dbReference type="EMBL" id="VNHO01000005">
    <property type="protein sequence ID" value="TYP57577.1"/>
    <property type="molecule type" value="Genomic_DNA"/>
</dbReference>
<dbReference type="GO" id="GO:0042910">
    <property type="term" value="F:xenobiotic transmembrane transporter activity"/>
    <property type="evidence" value="ECO:0007669"/>
    <property type="project" value="InterPro"/>
</dbReference>
<evidence type="ECO:0000256" key="11">
    <source>
        <dbReference type="ARBA" id="ARBA00031636"/>
    </source>
</evidence>
<dbReference type="NCBIfam" id="TIGR00797">
    <property type="entry name" value="matE"/>
    <property type="match status" value="1"/>
</dbReference>
<keyword evidence="14" id="KW-1185">Reference proteome</keyword>
<evidence type="ECO:0000256" key="8">
    <source>
        <dbReference type="ARBA" id="ARBA00022989"/>
    </source>
</evidence>
<evidence type="ECO:0000256" key="1">
    <source>
        <dbReference type="ARBA" id="ARBA00003408"/>
    </source>
</evidence>
<proteinExistence type="predicted"/>
<dbReference type="InterPro" id="IPR048279">
    <property type="entry name" value="MdtK-like"/>
</dbReference>
<evidence type="ECO:0000256" key="10">
    <source>
        <dbReference type="ARBA" id="ARBA00023136"/>
    </source>
</evidence>
<dbReference type="CDD" id="cd13137">
    <property type="entry name" value="MATE_NorM_like"/>
    <property type="match status" value="1"/>
</dbReference>
<protein>
    <recommendedName>
        <fullName evidence="3">Probable multidrug resistance protein NorM</fullName>
    </recommendedName>
    <alternativeName>
        <fullName evidence="11">Multidrug-efflux transporter</fullName>
    </alternativeName>
</protein>
<feature type="transmembrane region" description="Helical" evidence="12">
    <location>
        <begin position="365"/>
        <end position="383"/>
    </location>
</feature>
<evidence type="ECO:0000256" key="9">
    <source>
        <dbReference type="ARBA" id="ARBA00023065"/>
    </source>
</evidence>
<name>A0A5S5AYM6_9FIRM</name>
<evidence type="ECO:0000313" key="14">
    <source>
        <dbReference type="Proteomes" id="UP000322294"/>
    </source>
</evidence>
<dbReference type="GO" id="GO:0015297">
    <property type="term" value="F:antiporter activity"/>
    <property type="evidence" value="ECO:0007669"/>
    <property type="project" value="UniProtKB-KW"/>
</dbReference>
<evidence type="ECO:0000256" key="2">
    <source>
        <dbReference type="ARBA" id="ARBA00004651"/>
    </source>
</evidence>
<comment type="function">
    <text evidence="1">Multidrug efflux pump.</text>
</comment>
<dbReference type="PANTHER" id="PTHR43298:SF4">
    <property type="entry name" value="DRUG_SODIUM ANTIPORTER"/>
    <property type="match status" value="1"/>
</dbReference>
<keyword evidence="7 12" id="KW-0812">Transmembrane</keyword>
<keyword evidence="9" id="KW-0406">Ion transport</keyword>
<feature type="transmembrane region" description="Helical" evidence="12">
    <location>
        <begin position="395"/>
        <end position="415"/>
    </location>
</feature>
<organism evidence="13 14">
    <name type="scientific">Thermosediminibacter litoriperuensis</name>
    <dbReference type="NCBI Taxonomy" id="291989"/>
    <lineage>
        <taxon>Bacteria</taxon>
        <taxon>Bacillati</taxon>
        <taxon>Bacillota</taxon>
        <taxon>Clostridia</taxon>
        <taxon>Thermosediminibacterales</taxon>
        <taxon>Thermosediminibacteraceae</taxon>
        <taxon>Thermosediminibacter</taxon>
    </lineage>
</organism>
<feature type="transmembrane region" description="Helical" evidence="12">
    <location>
        <begin position="326"/>
        <end position="345"/>
    </location>
</feature>
<feature type="transmembrane region" description="Helical" evidence="12">
    <location>
        <begin position="199"/>
        <end position="225"/>
    </location>
</feature>
<evidence type="ECO:0000256" key="4">
    <source>
        <dbReference type="ARBA" id="ARBA00022448"/>
    </source>
</evidence>
<gene>
    <name evidence="13" type="ORF">LZ11_00568</name>
</gene>
<dbReference type="Proteomes" id="UP000322294">
    <property type="component" value="Unassembled WGS sequence"/>
</dbReference>
<keyword evidence="8 12" id="KW-1133">Transmembrane helix</keyword>
<evidence type="ECO:0000256" key="12">
    <source>
        <dbReference type="SAM" id="Phobius"/>
    </source>
</evidence>
<evidence type="ECO:0000256" key="7">
    <source>
        <dbReference type="ARBA" id="ARBA00022692"/>
    </source>
</evidence>
<feature type="transmembrane region" description="Helical" evidence="12">
    <location>
        <begin position="421"/>
        <end position="441"/>
    </location>
</feature>
<dbReference type="RefSeq" id="WP_148866384.1">
    <property type="nucleotide sequence ID" value="NZ_VNHO01000005.1"/>
</dbReference>
<feature type="transmembrane region" description="Helical" evidence="12">
    <location>
        <begin position="20"/>
        <end position="37"/>
    </location>
</feature>